<proteinExistence type="predicted"/>
<evidence type="ECO:0000313" key="4">
    <source>
        <dbReference type="Proteomes" id="UP000509510"/>
    </source>
</evidence>
<dbReference type="GeneID" id="55991991"/>
<reference evidence="4" key="1">
    <citation type="submission" date="2020-06" db="EMBL/GenBank/DDBJ databases">
        <title>A chromosome-scale genome assembly of Talaromyces rugulosus W13939.</title>
        <authorList>
            <person name="Wang B."/>
            <person name="Guo L."/>
            <person name="Ye K."/>
            <person name="Wang L."/>
        </authorList>
    </citation>
    <scope>NUCLEOTIDE SEQUENCE [LARGE SCALE GENOMIC DNA]</scope>
    <source>
        <strain evidence="4">W13939</strain>
    </source>
</reference>
<feature type="transmembrane region" description="Helical" evidence="2">
    <location>
        <begin position="689"/>
        <end position="711"/>
    </location>
</feature>
<evidence type="ECO:0000256" key="1">
    <source>
        <dbReference type="SAM" id="MobiDB-lite"/>
    </source>
</evidence>
<dbReference type="PANTHER" id="PTHR37544:SF3">
    <property type="entry name" value="SPRAY"/>
    <property type="match status" value="1"/>
</dbReference>
<dbReference type="Proteomes" id="UP000509510">
    <property type="component" value="Chromosome II"/>
</dbReference>
<evidence type="ECO:0000313" key="3">
    <source>
        <dbReference type="EMBL" id="QKX57378.1"/>
    </source>
</evidence>
<keyword evidence="2" id="KW-0472">Membrane</keyword>
<feature type="transmembrane region" description="Helical" evidence="2">
    <location>
        <begin position="589"/>
        <end position="615"/>
    </location>
</feature>
<gene>
    <name evidence="3" type="ORF">TRUGW13939_04490</name>
</gene>
<feature type="compositionally biased region" description="Polar residues" evidence="1">
    <location>
        <begin position="191"/>
        <end position="209"/>
    </location>
</feature>
<dbReference type="RefSeq" id="XP_035343556.1">
    <property type="nucleotide sequence ID" value="XM_035487663.1"/>
</dbReference>
<feature type="compositionally biased region" description="Low complexity" evidence="1">
    <location>
        <begin position="67"/>
        <end position="83"/>
    </location>
</feature>
<dbReference type="OrthoDB" id="3248909at2759"/>
<keyword evidence="4" id="KW-1185">Reference proteome</keyword>
<dbReference type="Pfam" id="PF11915">
    <property type="entry name" value="DUF3433"/>
    <property type="match status" value="2"/>
</dbReference>
<sequence>MASIKGENDIDSSPLLHQTGNDHTSFPSMAYSSYRHERDHSDDFVGYSAVEPASTLDHAIFRAPPHAQQQSDQAESSAPAQESKPCFPALATRLEIPRFEDRRLSSRESYRLNIKGKPTRLRSLDTGQKPKSTYMGRSRSLLQVLSPSAIRQNILSPSERYSAVHELDELNEEYHVDIDISLLEGPEAAASWSQNRPLTGTDPVSSPEQQIGPDPILRTETPLNRKSTTSRISRIGIDDTMRQYGQQLANERKMIVSVKESAPAVDLSTLEGTDRRMSKNSFSFVNQAASSGNEASFFYPTDPEKPNWKPFSMKTPYILMLIVVSLVLAAVQEYLYQQSKALEAQGNGLIQYNKVADIPMAEFFAWKYLPTMVTVAYGVLWQLMEYNAKRLEPYYQLSQPTGNTAARSLNLDYVSMFPYLVPFKAIRNGHWTVAVASIGAIFATTAAPSLQNPSITSTKNPSCKDLKCSEANGAFHILQVNSVWSRLVTATLVIVAAMAVVLLFQLRRKSGLLSDPKGIGGIASMATKSHILNDFQGMDEATGDDIHKKLRHRRYVLYKSSIWQGEYMRHTDDLGYDDEKQQVHSPHPIILRLVPGIAFLAYLALLVAAIPIVTWTAVNDAARRVPWLPVLLAAIVKQLWSTLEFAVRMLEPYFILSRGHARPEKTLTMDYQGTPYGVLAFRAILNRHYLVALTGLGSVLSDVLTVTSSSLSMQDETATSFTASSTLSTAILFFLLCSAALIWFRRRHAFLPRQPSTIASVLAFIHQSRMLDDFVNTERFSDDEMRTMLMSRNKRYGLGWYRGRDGKPHCGVDEEPLLSKYVHGVSYRKAQAPWEDSVGF</sequence>
<feature type="region of interest" description="Disordered" evidence="1">
    <location>
        <begin position="1"/>
        <end position="37"/>
    </location>
</feature>
<feature type="transmembrane region" description="Helical" evidence="2">
    <location>
        <begin position="627"/>
        <end position="647"/>
    </location>
</feature>
<feature type="transmembrane region" description="Helical" evidence="2">
    <location>
        <begin position="483"/>
        <end position="504"/>
    </location>
</feature>
<protein>
    <submittedName>
        <fullName evidence="3">Uncharacterized protein</fullName>
    </submittedName>
</protein>
<keyword evidence="2" id="KW-0812">Transmembrane</keyword>
<feature type="transmembrane region" description="Helical" evidence="2">
    <location>
        <begin position="317"/>
        <end position="336"/>
    </location>
</feature>
<dbReference type="EMBL" id="CP055899">
    <property type="protein sequence ID" value="QKX57378.1"/>
    <property type="molecule type" value="Genomic_DNA"/>
</dbReference>
<accession>A0A7H8QUH2</accession>
<feature type="region of interest" description="Disordered" evidence="1">
    <location>
        <begin position="191"/>
        <end position="229"/>
    </location>
</feature>
<feature type="transmembrane region" description="Helical" evidence="2">
    <location>
        <begin position="431"/>
        <end position="450"/>
    </location>
</feature>
<keyword evidence="2" id="KW-1133">Transmembrane helix</keyword>
<organism evidence="3 4">
    <name type="scientific">Talaromyces rugulosus</name>
    <name type="common">Penicillium rugulosum</name>
    <dbReference type="NCBI Taxonomy" id="121627"/>
    <lineage>
        <taxon>Eukaryota</taxon>
        <taxon>Fungi</taxon>
        <taxon>Dikarya</taxon>
        <taxon>Ascomycota</taxon>
        <taxon>Pezizomycotina</taxon>
        <taxon>Eurotiomycetes</taxon>
        <taxon>Eurotiomycetidae</taxon>
        <taxon>Eurotiales</taxon>
        <taxon>Trichocomaceae</taxon>
        <taxon>Talaromyces</taxon>
        <taxon>Talaromyces sect. Islandici</taxon>
    </lineage>
</organism>
<dbReference type="PANTHER" id="PTHR37544">
    <property type="entry name" value="SPRAY-RELATED"/>
    <property type="match status" value="1"/>
</dbReference>
<feature type="compositionally biased region" description="Polar residues" evidence="1">
    <location>
        <begin position="15"/>
        <end position="31"/>
    </location>
</feature>
<evidence type="ECO:0000256" key="2">
    <source>
        <dbReference type="SAM" id="Phobius"/>
    </source>
</evidence>
<dbReference type="KEGG" id="trg:TRUGW13939_04490"/>
<name>A0A7H8QUH2_TALRU</name>
<dbReference type="AlphaFoldDB" id="A0A7H8QUH2"/>
<dbReference type="InterPro" id="IPR021840">
    <property type="entry name" value="DUF3433"/>
</dbReference>
<feature type="transmembrane region" description="Helical" evidence="2">
    <location>
        <begin position="723"/>
        <end position="744"/>
    </location>
</feature>
<feature type="region of interest" description="Disordered" evidence="1">
    <location>
        <begin position="65"/>
        <end position="84"/>
    </location>
</feature>